<reference evidence="16" key="1">
    <citation type="submission" date="2023-08" db="EMBL/GenBank/DDBJ databases">
        <authorList>
            <person name="Chen Y."/>
            <person name="Shah S."/>
            <person name="Dougan E. K."/>
            <person name="Thang M."/>
            <person name="Chan C."/>
        </authorList>
    </citation>
    <scope>NUCLEOTIDE SEQUENCE</scope>
</reference>
<dbReference type="Pfam" id="PF01370">
    <property type="entry name" value="Epimerase"/>
    <property type="match status" value="1"/>
</dbReference>
<dbReference type="PANTHER" id="PTHR43238:SF1">
    <property type="entry name" value="GDP-L-FUCOSE SYNTHASE"/>
    <property type="match status" value="1"/>
</dbReference>
<evidence type="ECO:0000256" key="8">
    <source>
        <dbReference type="ARBA" id="ARBA00022801"/>
    </source>
</evidence>
<keyword evidence="13" id="KW-0413">Isomerase</keyword>
<feature type="domain" description="NAD-dependent epimerase/dehydratase" evidence="15">
    <location>
        <begin position="194"/>
        <end position="427"/>
    </location>
</feature>
<keyword evidence="11" id="KW-0560">Oxidoreductase</keyword>
<dbReference type="FunFam" id="3.30.830.10:FF:000012">
    <property type="entry name" value="Protease 3"/>
    <property type="match status" value="1"/>
</dbReference>
<protein>
    <recommendedName>
        <fullName evidence="5">GDP-L-fucose synthase</fullName>
        <ecNumber evidence="5">1.1.1.271</ecNumber>
    </recommendedName>
</protein>
<comment type="cofactor">
    <cofactor evidence="1">
        <name>Zn(2+)</name>
        <dbReference type="ChEBI" id="CHEBI:29105"/>
    </cofactor>
</comment>
<gene>
    <name evidence="16" type="ORF">EVOR1521_LOCUS20911</name>
</gene>
<evidence type="ECO:0000256" key="11">
    <source>
        <dbReference type="ARBA" id="ARBA00023002"/>
    </source>
</evidence>
<keyword evidence="6" id="KW-0645">Protease</keyword>
<evidence type="ECO:0000256" key="5">
    <source>
        <dbReference type="ARBA" id="ARBA00012371"/>
    </source>
</evidence>
<dbReference type="SUPFAM" id="SSF63411">
    <property type="entry name" value="LuxS/MPP-like metallohydrolase"/>
    <property type="match status" value="1"/>
</dbReference>
<organism evidence="16 17">
    <name type="scientific">Effrenium voratum</name>
    <dbReference type="NCBI Taxonomy" id="2562239"/>
    <lineage>
        <taxon>Eukaryota</taxon>
        <taxon>Sar</taxon>
        <taxon>Alveolata</taxon>
        <taxon>Dinophyceae</taxon>
        <taxon>Suessiales</taxon>
        <taxon>Symbiodiniaceae</taxon>
        <taxon>Effrenium</taxon>
    </lineage>
</organism>
<dbReference type="EC" id="1.1.1.271" evidence="5"/>
<comment type="caution">
    <text evidence="16">The sequence shown here is derived from an EMBL/GenBank/DDBJ whole genome shotgun (WGS) entry which is preliminary data.</text>
</comment>
<dbReference type="HAMAP" id="MF_00956">
    <property type="entry name" value="GDP_fucose_synth"/>
    <property type="match status" value="1"/>
</dbReference>
<dbReference type="CDD" id="cd05239">
    <property type="entry name" value="GDP_FS_SDR_e"/>
    <property type="match status" value="1"/>
</dbReference>
<evidence type="ECO:0000256" key="10">
    <source>
        <dbReference type="ARBA" id="ARBA00022857"/>
    </source>
</evidence>
<dbReference type="SUPFAM" id="SSF51735">
    <property type="entry name" value="NAD(P)-binding Rossmann-fold domains"/>
    <property type="match status" value="1"/>
</dbReference>
<dbReference type="EMBL" id="CAUJNA010003242">
    <property type="protein sequence ID" value="CAJ1396756.1"/>
    <property type="molecule type" value="Genomic_DNA"/>
</dbReference>
<dbReference type="GO" id="GO:0004222">
    <property type="term" value="F:metalloendopeptidase activity"/>
    <property type="evidence" value="ECO:0007669"/>
    <property type="project" value="UniProtKB-ARBA"/>
</dbReference>
<comment type="pathway">
    <text evidence="2">Nucleotide-sugar biosynthesis; GDP-L-fucose biosynthesis via de novo pathway; GDP-L-fucose from GDP-alpha-D-mannose: step 2/2.</text>
</comment>
<evidence type="ECO:0000256" key="13">
    <source>
        <dbReference type="ARBA" id="ARBA00023235"/>
    </source>
</evidence>
<evidence type="ECO:0000256" key="3">
    <source>
        <dbReference type="ARBA" id="ARBA00005959"/>
    </source>
</evidence>
<evidence type="ECO:0000313" key="16">
    <source>
        <dbReference type="EMBL" id="CAJ1396756.1"/>
    </source>
</evidence>
<dbReference type="GO" id="GO:0050577">
    <property type="term" value="F:GDP-L-fucose synthase activity"/>
    <property type="evidence" value="ECO:0007669"/>
    <property type="project" value="UniProtKB-EC"/>
</dbReference>
<keyword evidence="7" id="KW-0479">Metal-binding</keyword>
<evidence type="ECO:0000256" key="1">
    <source>
        <dbReference type="ARBA" id="ARBA00001947"/>
    </source>
</evidence>
<dbReference type="Gene3D" id="3.30.830.10">
    <property type="entry name" value="Metalloenzyme, LuxS/M16 peptidase-like"/>
    <property type="match status" value="1"/>
</dbReference>
<dbReference type="InterPro" id="IPR028614">
    <property type="entry name" value="GDP_fucose/colitose_synth"/>
</dbReference>
<keyword evidence="9" id="KW-0862">Zinc</keyword>
<keyword evidence="10" id="KW-0521">NADP</keyword>
<name>A0AA36NAV4_9DINO</name>
<evidence type="ECO:0000259" key="15">
    <source>
        <dbReference type="Pfam" id="PF01370"/>
    </source>
</evidence>
<evidence type="ECO:0000256" key="7">
    <source>
        <dbReference type="ARBA" id="ARBA00022723"/>
    </source>
</evidence>
<comment type="similarity">
    <text evidence="3">Belongs to the NAD(P)-dependent epimerase/dehydratase family. Fucose synthase subfamily.</text>
</comment>
<proteinExistence type="inferred from homology"/>
<dbReference type="InterPro" id="IPR036291">
    <property type="entry name" value="NAD(P)-bd_dom_sf"/>
</dbReference>
<dbReference type="InterPro" id="IPR011765">
    <property type="entry name" value="Pept_M16_N"/>
</dbReference>
<keyword evidence="12" id="KW-0482">Metalloprotease</keyword>
<evidence type="ECO:0000313" key="17">
    <source>
        <dbReference type="Proteomes" id="UP001178507"/>
    </source>
</evidence>
<dbReference type="GO" id="GO:0046872">
    <property type="term" value="F:metal ion binding"/>
    <property type="evidence" value="ECO:0007669"/>
    <property type="project" value="UniProtKB-KW"/>
</dbReference>
<dbReference type="Gene3D" id="3.40.50.720">
    <property type="entry name" value="NAD(P)-binding Rossmann-like Domain"/>
    <property type="match status" value="1"/>
</dbReference>
<keyword evidence="17" id="KW-1185">Reference proteome</keyword>
<evidence type="ECO:0000256" key="2">
    <source>
        <dbReference type="ARBA" id="ARBA00004883"/>
    </source>
</evidence>
<evidence type="ECO:0000259" key="14">
    <source>
        <dbReference type="Pfam" id="PF00675"/>
    </source>
</evidence>
<evidence type="ECO:0000256" key="9">
    <source>
        <dbReference type="ARBA" id="ARBA00022833"/>
    </source>
</evidence>
<sequence>MQVRAPPSDPRSYKVLQLENGLQVLLASDPTASTSAAALTVRCGTFQDPKDTLGLAHFHEHMLFLGTEKFPKEDEYSKYLSENGGDSNAFTMAEFTTYYFKVSSPHLGGALERFAEFFISPTFDPSGIEREMKAVDSESTNYSTEDGWRLLQVLKATSADQHPFNRFEVGNLTTLGADARRPKPAAMAEKRSVIMVTGGTGLVGKAIQKVVEQDEEAKGEIWVFLSSKDGDLVDRKATEAIFEKHKPTHIIHLAARVGGLFHNMAKKVEFFRENMLMNDNIMECCRIYGVKKLVSCLSTCIFPDKTTYPIDETMLHDGPPHGSNLGYSIAKRMVDCMNHCYNEEYGCQFTSLIPTNVYGPHDNFNIENGHVIPGLIHKCYLAKQRGEDMVLWGSGKPMRQFIFSEDLARLTVWVLREYKEIAPIILSVGEEDEVSISDVAQMICKASGFEGKLVYDTAKADGQFKKTASNQKLRRYLPDYKFKPIAEGIQESVEWFAANYEAARK</sequence>
<dbReference type="InterPro" id="IPR001509">
    <property type="entry name" value="Epimerase_deHydtase"/>
</dbReference>
<dbReference type="Gene3D" id="3.90.25.10">
    <property type="entry name" value="UDP-galactose 4-epimerase, domain 1"/>
    <property type="match status" value="1"/>
</dbReference>
<dbReference type="PANTHER" id="PTHR43238">
    <property type="entry name" value="GDP-L-FUCOSE SYNTHASE"/>
    <property type="match status" value="1"/>
</dbReference>
<dbReference type="Pfam" id="PF00675">
    <property type="entry name" value="Peptidase_M16"/>
    <property type="match status" value="1"/>
</dbReference>
<keyword evidence="8" id="KW-0378">Hydrolase</keyword>
<evidence type="ECO:0000256" key="12">
    <source>
        <dbReference type="ARBA" id="ARBA00023049"/>
    </source>
</evidence>
<evidence type="ECO:0000256" key="4">
    <source>
        <dbReference type="ARBA" id="ARBA00007261"/>
    </source>
</evidence>
<dbReference type="AlphaFoldDB" id="A0AA36NAV4"/>
<dbReference type="GO" id="GO:0016853">
    <property type="term" value="F:isomerase activity"/>
    <property type="evidence" value="ECO:0007669"/>
    <property type="project" value="UniProtKB-KW"/>
</dbReference>
<dbReference type="GO" id="GO:0006508">
    <property type="term" value="P:proteolysis"/>
    <property type="evidence" value="ECO:0007669"/>
    <property type="project" value="UniProtKB-KW"/>
</dbReference>
<comment type="similarity">
    <text evidence="4">Belongs to the peptidase M16 family.</text>
</comment>
<accession>A0AA36NAV4</accession>
<dbReference type="InterPro" id="IPR011249">
    <property type="entry name" value="Metalloenz_LuxS/M16"/>
</dbReference>
<evidence type="ECO:0000256" key="6">
    <source>
        <dbReference type="ARBA" id="ARBA00022670"/>
    </source>
</evidence>
<feature type="domain" description="Peptidase M16 N-terminal" evidence="14">
    <location>
        <begin position="24"/>
        <end position="157"/>
    </location>
</feature>
<dbReference type="Proteomes" id="UP001178507">
    <property type="component" value="Unassembled WGS sequence"/>
</dbReference>